<feature type="non-terminal residue" evidence="2">
    <location>
        <position position="1"/>
    </location>
</feature>
<accession>A0A7T8GL13</accession>
<evidence type="ECO:0000313" key="3">
    <source>
        <dbReference type="Proteomes" id="UP000595437"/>
    </source>
</evidence>
<dbReference type="OrthoDB" id="5322683at2759"/>
<dbReference type="AlphaFoldDB" id="A0A7T8GL13"/>
<sequence>EAFLREDAEFFSLGGGNTSDELLFPSYEPPAALTSPDLDSATEVESSIASEASSSVLSKEHLASLLGRSRAKSAKYKSRYGALANAFKDLRSENAKMATVMQQTQDKALRRISELREQASLSQKAKQHLEEELRGDMEEKEHIIKALETKVALLKSGSGATGGGSIEDEGSDLTGVTGPLVLIDMDEKPQHPAVNEKMGHLE</sequence>
<keyword evidence="1" id="KW-0175">Coiled coil</keyword>
<protein>
    <submittedName>
        <fullName evidence="2">Uncharacterized protein</fullName>
    </submittedName>
</protein>
<evidence type="ECO:0000313" key="2">
    <source>
        <dbReference type="EMBL" id="QQP31374.1"/>
    </source>
</evidence>
<feature type="non-terminal residue" evidence="2">
    <location>
        <position position="202"/>
    </location>
</feature>
<dbReference type="EMBL" id="CP045910">
    <property type="protein sequence ID" value="QQP31374.1"/>
    <property type="molecule type" value="Genomic_DNA"/>
</dbReference>
<feature type="coiled-coil region" evidence="1">
    <location>
        <begin position="112"/>
        <end position="150"/>
    </location>
</feature>
<keyword evidence="3" id="KW-1185">Reference proteome</keyword>
<evidence type="ECO:0000256" key="1">
    <source>
        <dbReference type="SAM" id="Coils"/>
    </source>
</evidence>
<gene>
    <name evidence="2" type="ORF">FKW44_024957</name>
</gene>
<organism evidence="2 3">
    <name type="scientific">Caligus rogercresseyi</name>
    <name type="common">Sea louse</name>
    <dbReference type="NCBI Taxonomy" id="217165"/>
    <lineage>
        <taxon>Eukaryota</taxon>
        <taxon>Metazoa</taxon>
        <taxon>Ecdysozoa</taxon>
        <taxon>Arthropoda</taxon>
        <taxon>Crustacea</taxon>
        <taxon>Multicrustacea</taxon>
        <taxon>Hexanauplia</taxon>
        <taxon>Copepoda</taxon>
        <taxon>Siphonostomatoida</taxon>
        <taxon>Caligidae</taxon>
        <taxon>Caligus</taxon>
    </lineage>
</organism>
<dbReference type="GO" id="GO:0048193">
    <property type="term" value="P:Golgi vesicle transport"/>
    <property type="evidence" value="ECO:0007669"/>
    <property type="project" value="TreeGrafter"/>
</dbReference>
<dbReference type="PANTHER" id="PTHR19327:SF0">
    <property type="entry name" value="GOLGIN SUBFAMILY A MEMBER 4"/>
    <property type="match status" value="1"/>
</dbReference>
<proteinExistence type="predicted"/>
<dbReference type="GO" id="GO:0005794">
    <property type="term" value="C:Golgi apparatus"/>
    <property type="evidence" value="ECO:0007669"/>
    <property type="project" value="TreeGrafter"/>
</dbReference>
<dbReference type="Proteomes" id="UP000595437">
    <property type="component" value="Chromosome 21"/>
</dbReference>
<dbReference type="GO" id="GO:0031267">
    <property type="term" value="F:small GTPase binding"/>
    <property type="evidence" value="ECO:0007669"/>
    <property type="project" value="TreeGrafter"/>
</dbReference>
<dbReference type="PANTHER" id="PTHR19327">
    <property type="entry name" value="GOLGIN"/>
    <property type="match status" value="1"/>
</dbReference>
<name>A0A7T8GL13_CALRO</name>
<reference evidence="3" key="1">
    <citation type="submission" date="2021-01" db="EMBL/GenBank/DDBJ databases">
        <title>Caligus Genome Assembly.</title>
        <authorList>
            <person name="Gallardo-Escarate C."/>
        </authorList>
    </citation>
    <scope>NUCLEOTIDE SEQUENCE [LARGE SCALE GENOMIC DNA]</scope>
</reference>